<reference evidence="1" key="1">
    <citation type="submission" date="2023-04" db="EMBL/GenBank/DDBJ databases">
        <title>Genome dynamics across the evolutionary transition to endosymbiosis.</title>
        <authorList>
            <person name="Siozios S."/>
            <person name="Nadal-Jimenez P."/>
            <person name="Azagi T."/>
            <person name="Sprong H."/>
            <person name="Frost C.L."/>
            <person name="Parratt S.R."/>
            <person name="Taylor G."/>
            <person name="Brettell L."/>
            <person name="Lew K.C."/>
            <person name="Croft L."/>
            <person name="King K.C."/>
            <person name="Brockhurst M.A."/>
            <person name="Hypsa V."/>
            <person name="Novakova E."/>
            <person name="Darby A.C."/>
            <person name="Hurst G.D.D."/>
        </authorList>
    </citation>
    <scope>NUCLEOTIDE SEQUENCE</scope>
    <source>
        <strain evidence="1">AIh</strain>
    </source>
</reference>
<organism evidence="1 2">
    <name type="scientific">Arsenophonus nasoniae</name>
    <name type="common">son-killer infecting Nasonia vitripennis</name>
    <dbReference type="NCBI Taxonomy" id="638"/>
    <lineage>
        <taxon>Bacteria</taxon>
        <taxon>Pseudomonadati</taxon>
        <taxon>Pseudomonadota</taxon>
        <taxon>Gammaproteobacteria</taxon>
        <taxon>Enterobacterales</taxon>
        <taxon>Morganellaceae</taxon>
        <taxon>Arsenophonus</taxon>
    </lineage>
</organism>
<sequence length="92" mass="10257">MNKQKILTSPHMDTSIVREKLKKLFDALPKDIPDDISSMISGLLDNIILKNGLVTVSTSSTLNVIYILDFDESFYNQVMAAARALKSDITHC</sequence>
<evidence type="ECO:0000313" key="1">
    <source>
        <dbReference type="EMBL" id="WGL96520.1"/>
    </source>
</evidence>
<proteinExistence type="predicted"/>
<evidence type="ECO:0000313" key="2">
    <source>
        <dbReference type="Proteomes" id="UP001177597"/>
    </source>
</evidence>
<dbReference type="Proteomes" id="UP001177597">
    <property type="component" value="Chromosome"/>
</dbReference>
<protein>
    <submittedName>
        <fullName evidence="1">Uncharacterized protein</fullName>
    </submittedName>
</protein>
<dbReference type="AlphaFoldDB" id="A0AA95GHN0"/>
<name>A0AA95GHN0_9GAMM</name>
<accession>A0AA95GHN0</accession>
<dbReference type="EMBL" id="CP123498">
    <property type="protein sequence ID" value="WGL96520.1"/>
    <property type="molecule type" value="Genomic_DNA"/>
</dbReference>
<dbReference type="RefSeq" id="WP_280629996.1">
    <property type="nucleotide sequence ID" value="NZ_CP123498.1"/>
</dbReference>
<gene>
    <name evidence="1" type="ORF">QE207_08265</name>
</gene>